<sequence length="482" mass="48111">MSFPDPLGLFSSSSSRLSLPSPGQLLQSLRSGFGQTMQAMPSQQAQSMFPNANLGAGNAGNAGNHGHAGHAGHPGNAGAGGGPPALPLPGGGSIAPPPLPLGPNSAAPGAGMQGNGGVFGAANNLLGAVGNTVSSLLNPRAAVPVNVPNPPSPTTGGPPTAPTTSLPPSTGVASNVLATANNVVRTVLPGAVTPQAGTQAPLAAGLQAPQSAPLQQAAVAQPTMASTPSQTSPAQQAPATAPQSQALPQQAGQAALPQQAAPALAQRADAAFAPTGNPAADRAVPAQQAPLPSQPALNTAPVAATLLAAVPMATTVAPAPVAQQIAGNPQAQAPGGPVTGTAALDAGGPVRVELTGTGTYTADGPGLRRRERMKVGAQQMGQWMLAMAQGRLHLVRPHDDSRHEAERVFQWLFWVLAIVAYGSLGLVLVAFLLSFGELPAAPTLRRWTGEFAFAGLLAAGGAWWLGRQLTRAPRPPPDPIRR</sequence>
<feature type="region of interest" description="Disordered" evidence="1">
    <location>
        <begin position="36"/>
        <end position="108"/>
    </location>
</feature>
<gene>
    <name evidence="3" type="ORF">E2F49_15355</name>
</gene>
<feature type="compositionally biased region" description="Low complexity" evidence="1">
    <location>
        <begin position="36"/>
        <end position="74"/>
    </location>
</feature>
<name>A0A4R5U535_9GAMM</name>
<dbReference type="AlphaFoldDB" id="A0A4R5U535"/>
<evidence type="ECO:0000313" key="3">
    <source>
        <dbReference type="EMBL" id="TDK28937.1"/>
    </source>
</evidence>
<comment type="caution">
    <text evidence="3">The sequence shown here is derived from an EMBL/GenBank/DDBJ whole genome shotgun (WGS) entry which is preliminary data.</text>
</comment>
<feature type="compositionally biased region" description="Low complexity" evidence="1">
    <location>
        <begin position="154"/>
        <end position="171"/>
    </location>
</feature>
<feature type="transmembrane region" description="Helical" evidence="2">
    <location>
        <begin position="411"/>
        <end position="435"/>
    </location>
</feature>
<feature type="compositionally biased region" description="Low complexity" evidence="1">
    <location>
        <begin position="213"/>
        <end position="274"/>
    </location>
</feature>
<feature type="region of interest" description="Disordered" evidence="1">
    <location>
        <begin position="1"/>
        <end position="23"/>
    </location>
</feature>
<dbReference type="Proteomes" id="UP000295543">
    <property type="component" value="Unassembled WGS sequence"/>
</dbReference>
<keyword evidence="2" id="KW-0812">Transmembrane</keyword>
<dbReference type="RefSeq" id="WP_133394706.1">
    <property type="nucleotide sequence ID" value="NZ_SMTG01000009.1"/>
</dbReference>
<feature type="compositionally biased region" description="Low complexity" evidence="1">
    <location>
        <begin position="283"/>
        <end position="295"/>
    </location>
</feature>
<feature type="region of interest" description="Disordered" evidence="1">
    <location>
        <begin position="144"/>
        <end position="172"/>
    </location>
</feature>
<keyword evidence="2" id="KW-0472">Membrane</keyword>
<organism evidence="3 4">
    <name type="scientific">Luteimonas terrae</name>
    <dbReference type="NCBI Taxonomy" id="1530191"/>
    <lineage>
        <taxon>Bacteria</taxon>
        <taxon>Pseudomonadati</taxon>
        <taxon>Pseudomonadota</taxon>
        <taxon>Gammaproteobacteria</taxon>
        <taxon>Lysobacterales</taxon>
        <taxon>Lysobacteraceae</taxon>
        <taxon>Luteimonas</taxon>
    </lineage>
</organism>
<protein>
    <submittedName>
        <fullName evidence="3">Uncharacterized protein</fullName>
    </submittedName>
</protein>
<feature type="transmembrane region" description="Helical" evidence="2">
    <location>
        <begin position="447"/>
        <end position="466"/>
    </location>
</feature>
<keyword evidence="4" id="KW-1185">Reference proteome</keyword>
<reference evidence="3 4" key="1">
    <citation type="submission" date="2019-03" db="EMBL/GenBank/DDBJ databases">
        <title>Luteimonas zhaokaii sp.nov., isolated from the rectal contents of Plateau pika in Yushu, Qinghai Province, China.</title>
        <authorList>
            <person name="Zhang G."/>
        </authorList>
    </citation>
    <scope>NUCLEOTIDE SEQUENCE [LARGE SCALE GENOMIC DNA]</scope>
    <source>
        <strain evidence="3 4">THG-MD21</strain>
    </source>
</reference>
<evidence type="ECO:0000256" key="1">
    <source>
        <dbReference type="SAM" id="MobiDB-lite"/>
    </source>
</evidence>
<proteinExistence type="predicted"/>
<dbReference type="OrthoDB" id="5976222at2"/>
<dbReference type="EMBL" id="SMTG01000009">
    <property type="protein sequence ID" value="TDK28937.1"/>
    <property type="molecule type" value="Genomic_DNA"/>
</dbReference>
<evidence type="ECO:0000313" key="4">
    <source>
        <dbReference type="Proteomes" id="UP000295543"/>
    </source>
</evidence>
<feature type="compositionally biased region" description="Gly residues" evidence="1">
    <location>
        <begin position="75"/>
        <end position="93"/>
    </location>
</feature>
<feature type="region of interest" description="Disordered" evidence="1">
    <location>
        <begin position="213"/>
        <end position="295"/>
    </location>
</feature>
<keyword evidence="2" id="KW-1133">Transmembrane helix</keyword>
<accession>A0A4R5U535</accession>
<evidence type="ECO:0000256" key="2">
    <source>
        <dbReference type="SAM" id="Phobius"/>
    </source>
</evidence>